<dbReference type="OrthoDB" id="1398895at2759"/>
<dbReference type="InParanoid" id="A0A6I9U7H8"/>
<evidence type="ECO:0000313" key="2">
    <source>
        <dbReference type="Proteomes" id="UP000504604"/>
    </source>
</evidence>
<dbReference type="InterPro" id="IPR041588">
    <property type="entry name" value="Integrase_H2C2"/>
</dbReference>
<evidence type="ECO:0000259" key="1">
    <source>
        <dbReference type="Pfam" id="PF17921"/>
    </source>
</evidence>
<accession>A0A6I9U7H8</accession>
<proteinExistence type="predicted"/>
<feature type="domain" description="Integrase zinc-binding" evidence="1">
    <location>
        <begin position="116"/>
        <end position="170"/>
    </location>
</feature>
<reference evidence="3" key="1">
    <citation type="submission" date="2025-08" db="UniProtKB">
        <authorList>
            <consortium name="RefSeq"/>
        </authorList>
    </citation>
    <scope>IDENTIFICATION</scope>
</reference>
<sequence length="192" mass="21999">MSKLDKCALQQIPRCENDRPNTLSKFGVIMSGIKDRRVTVMTRETVAIKEISEVQLVDEAKSWKEEIVRYLRDGVLPEDPIFAKWMKFKATRFTLVADQLYKRTVDGSLLKCLDDEKANYVIREIHEGSCGNQSRGRSLAQKLMRQGYIWPAMAKDTMEFVKKCESCQKYASLMHLSATPMELIKVASPSNQ</sequence>
<evidence type="ECO:0000313" key="3">
    <source>
        <dbReference type="RefSeq" id="XP_011093256.1"/>
    </source>
</evidence>
<dbReference type="KEGG" id="sind:105173267"/>
<dbReference type="Pfam" id="PF17921">
    <property type="entry name" value="Integrase_H2C2"/>
    <property type="match status" value="1"/>
</dbReference>
<dbReference type="Gene3D" id="1.10.340.70">
    <property type="match status" value="1"/>
</dbReference>
<keyword evidence="2" id="KW-1185">Reference proteome</keyword>
<dbReference type="PANTHER" id="PTHR48475:SF2">
    <property type="entry name" value="RIBONUCLEASE H"/>
    <property type="match status" value="1"/>
</dbReference>
<dbReference type="PANTHER" id="PTHR48475">
    <property type="entry name" value="RIBONUCLEASE H"/>
    <property type="match status" value="1"/>
</dbReference>
<gene>
    <name evidence="3" type="primary">LOC105173267</name>
</gene>
<organism evidence="2 3">
    <name type="scientific">Sesamum indicum</name>
    <name type="common">Oriental sesame</name>
    <name type="synonym">Sesamum orientale</name>
    <dbReference type="NCBI Taxonomy" id="4182"/>
    <lineage>
        <taxon>Eukaryota</taxon>
        <taxon>Viridiplantae</taxon>
        <taxon>Streptophyta</taxon>
        <taxon>Embryophyta</taxon>
        <taxon>Tracheophyta</taxon>
        <taxon>Spermatophyta</taxon>
        <taxon>Magnoliopsida</taxon>
        <taxon>eudicotyledons</taxon>
        <taxon>Gunneridae</taxon>
        <taxon>Pentapetalae</taxon>
        <taxon>asterids</taxon>
        <taxon>lamiids</taxon>
        <taxon>Lamiales</taxon>
        <taxon>Pedaliaceae</taxon>
        <taxon>Sesamum</taxon>
    </lineage>
</organism>
<dbReference type="RefSeq" id="XP_011093256.1">
    <property type="nucleotide sequence ID" value="XM_011094954.1"/>
</dbReference>
<dbReference type="GeneID" id="105173267"/>
<dbReference type="AlphaFoldDB" id="A0A6I9U7H8"/>
<name>A0A6I9U7H8_SESIN</name>
<dbReference type="Proteomes" id="UP000504604">
    <property type="component" value="Linkage group LG11"/>
</dbReference>
<protein>
    <submittedName>
        <fullName evidence="3">Uncharacterized protein LOC105173267</fullName>
    </submittedName>
</protein>